<dbReference type="FunFam" id="3.40.50.300:FF:000372">
    <property type="entry name" value="Adenylate kinase isoenzyme 6 homolog"/>
    <property type="match status" value="1"/>
</dbReference>
<keyword evidence="6 10" id="KW-0547">Nucleotide-binding</keyword>
<feature type="binding site" evidence="10">
    <location>
        <position position="112"/>
    </location>
    <ligand>
        <name>ATP</name>
        <dbReference type="ChEBI" id="CHEBI:30616"/>
    </ligand>
</feature>
<keyword evidence="12" id="KW-1185">Reference proteome</keyword>
<protein>
    <recommendedName>
        <fullName evidence="10">Adenylate kinase isoenzyme 6 homolog</fullName>
        <shortName evidence="10">AK6</shortName>
        <ecNumber evidence="10">2.7.4.3</ecNumber>
    </recommendedName>
    <alternativeName>
        <fullName evidence="10">Dual activity adenylate kinase/ATPase</fullName>
        <shortName evidence="10">AK/ATPase</shortName>
    </alternativeName>
</protein>
<gene>
    <name evidence="11" type="ORF">HERILL_LOCUS13001</name>
</gene>
<feature type="region of interest" description="LID" evidence="10">
    <location>
        <begin position="111"/>
        <end position="121"/>
    </location>
</feature>
<dbReference type="OMA" id="QCEIFGT"/>
<dbReference type="Pfam" id="PF13238">
    <property type="entry name" value="AAA_18"/>
    <property type="match status" value="1"/>
</dbReference>
<dbReference type="GO" id="GO:0005634">
    <property type="term" value="C:nucleus"/>
    <property type="evidence" value="ECO:0007669"/>
    <property type="project" value="UniProtKB-SubCell"/>
</dbReference>
<dbReference type="GO" id="GO:0042274">
    <property type="term" value="P:ribosomal small subunit biogenesis"/>
    <property type="evidence" value="ECO:0007669"/>
    <property type="project" value="UniProtKB-UniRule"/>
</dbReference>
<evidence type="ECO:0000256" key="3">
    <source>
        <dbReference type="ARBA" id="ARBA00022517"/>
    </source>
</evidence>
<comment type="function">
    <text evidence="10">Broad-specificity nucleoside monophosphate (NMP) kinase that catalyzes the reversible transfer of the terminal phosphate group between nucleoside triphosphates and monophosphates. Has also ATPase activity. Involved in the late cytoplasmic maturation steps of the 40S ribosomal particles, specifically 18S rRNA maturation. While NMP activity is not required for ribosome maturation, ATPase activity is. Associates transiently with small ribosomal subunit protein uS11. ATP hydrolysis breaks the interaction with uS11. May temporarily remove uS11 from the ribosome to enable a conformational change of the ribosomal RNA that is needed for the final maturation step of the small ribosomal subunit. Its NMP activity may have a role in nuclear energy homeostasis.</text>
</comment>
<evidence type="ECO:0000256" key="8">
    <source>
        <dbReference type="ARBA" id="ARBA00022840"/>
    </source>
</evidence>
<dbReference type="EMBL" id="LR899013">
    <property type="protein sequence ID" value="CAD7090523.1"/>
    <property type="molecule type" value="Genomic_DNA"/>
</dbReference>
<keyword evidence="3 10" id="KW-0690">Ribosome biogenesis</keyword>
<organism evidence="11 12">
    <name type="scientific">Hermetia illucens</name>
    <name type="common">Black soldier fly</name>
    <dbReference type="NCBI Taxonomy" id="343691"/>
    <lineage>
        <taxon>Eukaryota</taxon>
        <taxon>Metazoa</taxon>
        <taxon>Ecdysozoa</taxon>
        <taxon>Arthropoda</taxon>
        <taxon>Hexapoda</taxon>
        <taxon>Insecta</taxon>
        <taxon>Pterygota</taxon>
        <taxon>Neoptera</taxon>
        <taxon>Endopterygota</taxon>
        <taxon>Diptera</taxon>
        <taxon>Brachycera</taxon>
        <taxon>Stratiomyomorpha</taxon>
        <taxon>Stratiomyidae</taxon>
        <taxon>Hermetiinae</taxon>
        <taxon>Hermetia</taxon>
    </lineage>
</organism>
<accession>A0A7R8V0P5</accession>
<dbReference type="GO" id="GO:0005524">
    <property type="term" value="F:ATP binding"/>
    <property type="evidence" value="ECO:0007669"/>
    <property type="project" value="UniProtKB-KW"/>
</dbReference>
<comment type="caution">
    <text evidence="10">Lacks conserved residue(s) required for the propagation of feature annotation.</text>
</comment>
<evidence type="ECO:0000256" key="4">
    <source>
        <dbReference type="ARBA" id="ARBA00022552"/>
    </source>
</evidence>
<comment type="similarity">
    <text evidence="10">Belongs to the adenylate kinase family. AK6 subfamily.</text>
</comment>
<dbReference type="InParanoid" id="A0A7R8V0P5"/>
<dbReference type="GO" id="GO:0006364">
    <property type="term" value="P:rRNA processing"/>
    <property type="evidence" value="ECO:0007669"/>
    <property type="project" value="UniProtKB-KW"/>
</dbReference>
<evidence type="ECO:0000256" key="7">
    <source>
        <dbReference type="ARBA" id="ARBA00022777"/>
    </source>
</evidence>
<dbReference type="Proteomes" id="UP000594454">
    <property type="component" value="Chromosome 5"/>
</dbReference>
<proteinExistence type="inferred from homology"/>
<keyword evidence="8 10" id="KW-0067">ATP-binding</keyword>
<sequence>MPDIKLPNILVTGTPGVGKSHLCAKLSEDLKLKYHDISAVAKDQGFVDGHDDEYDCPILDEDKLLDYLEPIMSAGGNIVEYHSCDFFPERWFDAVFVVTCNNTILHDRLTERNYNPKKLQSNIECEIFQTILEEARDSYDEDIVFEIKGETEKDCQDSVKKVKEWYKSWKRRSN</sequence>
<dbReference type="InterPro" id="IPR027417">
    <property type="entry name" value="P-loop_NTPase"/>
</dbReference>
<evidence type="ECO:0000256" key="5">
    <source>
        <dbReference type="ARBA" id="ARBA00022679"/>
    </source>
</evidence>
<evidence type="ECO:0000256" key="2">
    <source>
        <dbReference type="ARBA" id="ARBA00022490"/>
    </source>
</evidence>
<dbReference type="InterPro" id="IPR020618">
    <property type="entry name" value="Adenyl_kinase_AK6"/>
</dbReference>
<dbReference type="Gene3D" id="3.40.50.300">
    <property type="entry name" value="P-loop containing nucleotide triphosphate hydrolases"/>
    <property type="match status" value="1"/>
</dbReference>
<evidence type="ECO:0000256" key="10">
    <source>
        <dbReference type="HAMAP-Rule" id="MF_03173"/>
    </source>
</evidence>
<evidence type="ECO:0000256" key="1">
    <source>
        <dbReference type="ARBA" id="ARBA00000582"/>
    </source>
</evidence>
<feature type="binding site" evidence="10">
    <location>
        <position position="16"/>
    </location>
    <ligand>
        <name>ATP</name>
        <dbReference type="ChEBI" id="CHEBI:30616"/>
    </ligand>
</feature>
<dbReference type="HAMAP" id="MF_00039">
    <property type="entry name" value="Adenylate_kinase_AK6"/>
    <property type="match status" value="1"/>
</dbReference>
<feature type="binding site" evidence="10">
    <location>
        <position position="18"/>
    </location>
    <ligand>
        <name>ATP</name>
        <dbReference type="ChEBI" id="CHEBI:30616"/>
    </ligand>
</feature>
<dbReference type="AlphaFoldDB" id="A0A7R8V0P5"/>
<comment type="catalytic activity">
    <reaction evidence="10">
        <text>ATP + H2O = ADP + phosphate + H(+)</text>
        <dbReference type="Rhea" id="RHEA:13065"/>
        <dbReference type="ChEBI" id="CHEBI:15377"/>
        <dbReference type="ChEBI" id="CHEBI:15378"/>
        <dbReference type="ChEBI" id="CHEBI:30616"/>
        <dbReference type="ChEBI" id="CHEBI:43474"/>
        <dbReference type="ChEBI" id="CHEBI:456216"/>
    </reaction>
</comment>
<feature type="binding site" evidence="10">
    <location>
        <position position="20"/>
    </location>
    <ligand>
        <name>ATP</name>
        <dbReference type="ChEBI" id="CHEBI:30616"/>
    </ligand>
</feature>
<dbReference type="SUPFAM" id="SSF52540">
    <property type="entry name" value="P-loop containing nucleoside triphosphate hydrolases"/>
    <property type="match status" value="1"/>
</dbReference>
<keyword evidence="4 10" id="KW-0698">rRNA processing</keyword>
<dbReference type="GO" id="GO:0004017">
    <property type="term" value="F:AMP kinase activity"/>
    <property type="evidence" value="ECO:0007669"/>
    <property type="project" value="UniProtKB-UniRule"/>
</dbReference>
<keyword evidence="2 10" id="KW-0963">Cytoplasm</keyword>
<feature type="binding site" evidence="10">
    <location>
        <position position="19"/>
    </location>
    <ligand>
        <name>ATP</name>
        <dbReference type="ChEBI" id="CHEBI:30616"/>
    </ligand>
</feature>
<dbReference type="FunCoup" id="A0A7R8V0P5">
    <property type="interactions" value="1848"/>
</dbReference>
<dbReference type="OrthoDB" id="10251185at2759"/>
<dbReference type="EC" id="2.7.4.3" evidence="10"/>
<dbReference type="GO" id="GO:0005737">
    <property type="term" value="C:cytoplasm"/>
    <property type="evidence" value="ECO:0007669"/>
    <property type="project" value="UniProtKB-SubCell"/>
</dbReference>
<comment type="subunit">
    <text evidence="10">Monomer and homodimer. Interacts with small ribosomal subunit protein uS11. Not a structural component of 43S pre-ribosomes, but transiently interacts with them by binding to uS11.</text>
</comment>
<feature type="region of interest" description="NMPbind" evidence="10">
    <location>
        <begin position="36"/>
        <end position="59"/>
    </location>
</feature>
<comment type="catalytic activity">
    <reaction evidence="1 10">
        <text>AMP + ATP = 2 ADP</text>
        <dbReference type="Rhea" id="RHEA:12973"/>
        <dbReference type="ChEBI" id="CHEBI:30616"/>
        <dbReference type="ChEBI" id="CHEBI:456215"/>
        <dbReference type="ChEBI" id="CHEBI:456216"/>
        <dbReference type="EC" id="2.7.4.3"/>
    </reaction>
</comment>
<evidence type="ECO:0000313" key="12">
    <source>
        <dbReference type="Proteomes" id="UP000594454"/>
    </source>
</evidence>
<evidence type="ECO:0000256" key="6">
    <source>
        <dbReference type="ARBA" id="ARBA00022741"/>
    </source>
</evidence>
<dbReference type="PANTHER" id="PTHR12595:SF0">
    <property type="entry name" value="ADENYLATE KINASE ISOENZYME 6"/>
    <property type="match status" value="1"/>
</dbReference>
<dbReference type="GO" id="GO:0016887">
    <property type="term" value="F:ATP hydrolysis activity"/>
    <property type="evidence" value="ECO:0007669"/>
    <property type="project" value="UniProtKB-UniRule"/>
</dbReference>
<evidence type="ECO:0000313" key="11">
    <source>
        <dbReference type="EMBL" id="CAD7090523.1"/>
    </source>
</evidence>
<keyword evidence="5 10" id="KW-0808">Transferase</keyword>
<name>A0A7R8V0P5_HERIL</name>
<evidence type="ECO:0000256" key="9">
    <source>
        <dbReference type="ARBA" id="ARBA00023242"/>
    </source>
</evidence>
<keyword evidence="7 10" id="KW-0418">Kinase</keyword>
<dbReference type="PANTHER" id="PTHR12595">
    <property type="entry name" value="POS9-ACTIVATING FACTOR FAP7-RELATED"/>
    <property type="match status" value="1"/>
</dbReference>
<reference evidence="11 12" key="1">
    <citation type="submission" date="2020-11" db="EMBL/GenBank/DDBJ databases">
        <authorList>
            <person name="Wallbank WR R."/>
            <person name="Pardo Diaz C."/>
            <person name="Kozak K."/>
            <person name="Martin S."/>
            <person name="Jiggins C."/>
            <person name="Moest M."/>
            <person name="Warren A I."/>
            <person name="Generalovic N T."/>
            <person name="Byers J.R.P. K."/>
            <person name="Montejo-Kovacevich G."/>
            <person name="Yen C E."/>
        </authorList>
    </citation>
    <scope>NUCLEOTIDE SEQUENCE [LARGE SCALE GENOMIC DNA]</scope>
</reference>
<keyword evidence="9 10" id="KW-0539">Nucleus</keyword>
<comment type="subcellular location">
    <subcellularLocation>
        <location evidence="10">Cytoplasm</location>
    </subcellularLocation>
    <subcellularLocation>
        <location evidence="10">Nucleus</location>
    </subcellularLocation>
</comment>